<name>A0A2N1N0E4_9GLOM</name>
<reference evidence="1 2" key="2">
    <citation type="submission" date="2017-10" db="EMBL/GenBank/DDBJ databases">
        <title>Extensive intraspecific genome diversity in a model arbuscular mycorrhizal fungus.</title>
        <authorList>
            <person name="Chen E.C.H."/>
            <person name="Morin E."/>
            <person name="Baudet D."/>
            <person name="Noel J."/>
            <person name="Ndikumana S."/>
            <person name="Charron P."/>
            <person name="St-Onge C."/>
            <person name="Giorgi J."/>
            <person name="Grigoriev I.V."/>
            <person name="Roux C."/>
            <person name="Martin F.M."/>
            <person name="Corradi N."/>
        </authorList>
    </citation>
    <scope>NUCLEOTIDE SEQUENCE [LARGE SCALE GENOMIC DNA]</scope>
    <source>
        <strain evidence="1 2">C2</strain>
    </source>
</reference>
<sequence length="74" mass="8596">MKQTTYSFKNQLEYQHNSCSADLEKQYKSCISVLEKANIVKDKEISRLSASLSRSKNEIKILNMPFLLLKILSR</sequence>
<evidence type="ECO:0000313" key="1">
    <source>
        <dbReference type="EMBL" id="PKK67344.1"/>
    </source>
</evidence>
<gene>
    <name evidence="1" type="ORF">RhiirC2_751896</name>
</gene>
<protein>
    <submittedName>
        <fullName evidence="1">Uncharacterized protein</fullName>
    </submittedName>
</protein>
<comment type="caution">
    <text evidence="1">The sequence shown here is derived from an EMBL/GenBank/DDBJ whole genome shotgun (WGS) entry which is preliminary data.</text>
</comment>
<reference evidence="1 2" key="1">
    <citation type="submission" date="2016-04" db="EMBL/GenBank/DDBJ databases">
        <title>Genome analyses suggest a sexual origin of heterokaryosis in a supposedly ancient asexual fungus.</title>
        <authorList>
            <person name="Ropars J."/>
            <person name="Sedzielewska K."/>
            <person name="Noel J."/>
            <person name="Charron P."/>
            <person name="Farinelli L."/>
            <person name="Marton T."/>
            <person name="Kruger M."/>
            <person name="Pelin A."/>
            <person name="Brachmann A."/>
            <person name="Corradi N."/>
        </authorList>
    </citation>
    <scope>NUCLEOTIDE SEQUENCE [LARGE SCALE GENOMIC DNA]</scope>
    <source>
        <strain evidence="1 2">C2</strain>
    </source>
</reference>
<proteinExistence type="predicted"/>
<dbReference type="AlphaFoldDB" id="A0A2N1N0E4"/>
<accession>A0A2N1N0E4</accession>
<dbReference type="EMBL" id="LLXL01000972">
    <property type="protein sequence ID" value="PKK67344.1"/>
    <property type="molecule type" value="Genomic_DNA"/>
</dbReference>
<dbReference type="Proteomes" id="UP000233469">
    <property type="component" value="Unassembled WGS sequence"/>
</dbReference>
<evidence type="ECO:0000313" key="2">
    <source>
        <dbReference type="Proteomes" id="UP000233469"/>
    </source>
</evidence>
<organism evidence="1 2">
    <name type="scientific">Rhizophagus irregularis</name>
    <dbReference type="NCBI Taxonomy" id="588596"/>
    <lineage>
        <taxon>Eukaryota</taxon>
        <taxon>Fungi</taxon>
        <taxon>Fungi incertae sedis</taxon>
        <taxon>Mucoromycota</taxon>
        <taxon>Glomeromycotina</taxon>
        <taxon>Glomeromycetes</taxon>
        <taxon>Glomerales</taxon>
        <taxon>Glomeraceae</taxon>
        <taxon>Rhizophagus</taxon>
    </lineage>
</organism>